<feature type="transmembrane region" description="Helical" evidence="7">
    <location>
        <begin position="219"/>
        <end position="240"/>
    </location>
</feature>
<comment type="subcellular location">
    <subcellularLocation>
        <location evidence="1">Membrane</location>
        <topology evidence="1">Multi-pass membrane protein</topology>
    </subcellularLocation>
</comment>
<dbReference type="InterPro" id="IPR049326">
    <property type="entry name" value="Rhodopsin_dom_fungi"/>
</dbReference>
<dbReference type="AlphaFoldDB" id="A0A0D2A805"/>
<evidence type="ECO:0000256" key="2">
    <source>
        <dbReference type="ARBA" id="ARBA00022692"/>
    </source>
</evidence>
<dbReference type="GO" id="GO:0016020">
    <property type="term" value="C:membrane"/>
    <property type="evidence" value="ECO:0007669"/>
    <property type="project" value="UniProtKB-SubCell"/>
</dbReference>
<reference evidence="9 10" key="1">
    <citation type="submission" date="2015-01" db="EMBL/GenBank/DDBJ databases">
        <title>The Genome Sequence of Ochroconis gallopava CBS43764.</title>
        <authorList>
            <consortium name="The Broad Institute Genomics Platform"/>
            <person name="Cuomo C."/>
            <person name="de Hoog S."/>
            <person name="Gorbushina A."/>
            <person name="Stielow B."/>
            <person name="Teixiera M."/>
            <person name="Abouelleil A."/>
            <person name="Chapman S.B."/>
            <person name="Priest M."/>
            <person name="Young S.K."/>
            <person name="Wortman J."/>
            <person name="Nusbaum C."/>
            <person name="Birren B."/>
        </authorList>
    </citation>
    <scope>NUCLEOTIDE SEQUENCE [LARGE SCALE GENOMIC DNA]</scope>
    <source>
        <strain evidence="9 10">CBS 43764</strain>
    </source>
</reference>
<evidence type="ECO:0000259" key="8">
    <source>
        <dbReference type="Pfam" id="PF20684"/>
    </source>
</evidence>
<evidence type="ECO:0000313" key="9">
    <source>
        <dbReference type="EMBL" id="KIW02888.1"/>
    </source>
</evidence>
<dbReference type="InterPro" id="IPR052337">
    <property type="entry name" value="SAT4-like"/>
</dbReference>
<dbReference type="RefSeq" id="XP_016212757.1">
    <property type="nucleotide sequence ID" value="XM_016359508.1"/>
</dbReference>
<evidence type="ECO:0000256" key="3">
    <source>
        <dbReference type="ARBA" id="ARBA00022989"/>
    </source>
</evidence>
<evidence type="ECO:0000256" key="6">
    <source>
        <dbReference type="SAM" id="MobiDB-lite"/>
    </source>
</evidence>
<keyword evidence="2 7" id="KW-0812">Transmembrane</keyword>
<keyword evidence="3 7" id="KW-1133">Transmembrane helix</keyword>
<comment type="similarity">
    <text evidence="5">Belongs to the SAT4 family.</text>
</comment>
<dbReference type="InParanoid" id="A0A0D2A805"/>
<dbReference type="EMBL" id="KN847547">
    <property type="protein sequence ID" value="KIW02888.1"/>
    <property type="molecule type" value="Genomic_DNA"/>
</dbReference>
<sequence length="403" mass="45659">MRSPPLSVIATWPPANYVDPVTRGPALLIIECIFISLAWIVLVLRMYVRLVMLRRTWWDDWIMIIAAICTTGVTACVILATQRYGWDLHVWDVKYEQLIAGRKISIAAQTIFLWASNLTKLSILLSYLRIATPKSKFRFFTWCSIVYVILIHVIFHIVLWTQCSPASKYWDLFDNNRHCEDEGPPLMGQISTSIAADFIVYVLPMATMARLRLPLSQRIILMVVFGFGAVVVVAGCLRLYYTHLTVYETYDVTWVGYNLWIWTAVEVNLGIICGCVPALRPLVYKAKTHLTSNYLKTGSTSSKRSRSYGIGSIRKSQPADNNLDGDVSLVDKNISSIEKTVDWEVTETDQSLNEQPAKPFDHTTQGSWLEDSDGHSDPSRRNQLGVYGMSATEITRSSFGLKR</sequence>
<dbReference type="PANTHER" id="PTHR33048:SF129">
    <property type="entry name" value="INTEGRAL MEMBRANE PROTEIN-RELATED"/>
    <property type="match status" value="1"/>
</dbReference>
<proteinExistence type="inferred from homology"/>
<evidence type="ECO:0000256" key="7">
    <source>
        <dbReference type="SAM" id="Phobius"/>
    </source>
</evidence>
<keyword evidence="10" id="KW-1185">Reference proteome</keyword>
<feature type="transmembrane region" description="Helical" evidence="7">
    <location>
        <begin position="60"/>
        <end position="84"/>
    </location>
</feature>
<feature type="transmembrane region" description="Helical" evidence="7">
    <location>
        <begin position="139"/>
        <end position="160"/>
    </location>
</feature>
<evidence type="ECO:0000256" key="1">
    <source>
        <dbReference type="ARBA" id="ARBA00004141"/>
    </source>
</evidence>
<gene>
    <name evidence="9" type="ORF">PV09_05938</name>
</gene>
<evidence type="ECO:0000313" key="10">
    <source>
        <dbReference type="Proteomes" id="UP000053259"/>
    </source>
</evidence>
<dbReference type="GeneID" id="27313911"/>
<feature type="transmembrane region" description="Helical" evidence="7">
    <location>
        <begin position="26"/>
        <end position="48"/>
    </location>
</feature>
<accession>A0A0D2A805</accession>
<feature type="transmembrane region" description="Helical" evidence="7">
    <location>
        <begin position="260"/>
        <end position="279"/>
    </location>
</feature>
<dbReference type="HOGENOM" id="CLU_028200_25_4_1"/>
<evidence type="ECO:0000256" key="5">
    <source>
        <dbReference type="ARBA" id="ARBA00038359"/>
    </source>
</evidence>
<dbReference type="Proteomes" id="UP000053259">
    <property type="component" value="Unassembled WGS sequence"/>
</dbReference>
<dbReference type="STRING" id="253628.A0A0D2A805"/>
<feature type="region of interest" description="Disordered" evidence="6">
    <location>
        <begin position="297"/>
        <end position="316"/>
    </location>
</feature>
<feature type="domain" description="Rhodopsin" evidence="8">
    <location>
        <begin position="44"/>
        <end position="283"/>
    </location>
</feature>
<feature type="transmembrane region" description="Helical" evidence="7">
    <location>
        <begin position="104"/>
        <end position="127"/>
    </location>
</feature>
<organism evidence="9 10">
    <name type="scientific">Verruconis gallopava</name>
    <dbReference type="NCBI Taxonomy" id="253628"/>
    <lineage>
        <taxon>Eukaryota</taxon>
        <taxon>Fungi</taxon>
        <taxon>Dikarya</taxon>
        <taxon>Ascomycota</taxon>
        <taxon>Pezizomycotina</taxon>
        <taxon>Dothideomycetes</taxon>
        <taxon>Pleosporomycetidae</taxon>
        <taxon>Venturiales</taxon>
        <taxon>Sympoventuriaceae</taxon>
        <taxon>Verruconis</taxon>
    </lineage>
</organism>
<protein>
    <recommendedName>
        <fullName evidence="8">Rhodopsin domain-containing protein</fullName>
    </recommendedName>
</protein>
<feature type="transmembrane region" description="Helical" evidence="7">
    <location>
        <begin position="186"/>
        <end position="207"/>
    </location>
</feature>
<feature type="region of interest" description="Disordered" evidence="6">
    <location>
        <begin position="347"/>
        <end position="389"/>
    </location>
</feature>
<dbReference type="PANTHER" id="PTHR33048">
    <property type="entry name" value="PTH11-LIKE INTEGRAL MEMBRANE PROTEIN (AFU_ORTHOLOGUE AFUA_5G11245)"/>
    <property type="match status" value="1"/>
</dbReference>
<dbReference type="Pfam" id="PF20684">
    <property type="entry name" value="Fung_rhodopsin"/>
    <property type="match status" value="1"/>
</dbReference>
<dbReference type="OrthoDB" id="3934549at2759"/>
<dbReference type="VEuPathDB" id="FungiDB:PV09_05938"/>
<keyword evidence="4 7" id="KW-0472">Membrane</keyword>
<name>A0A0D2A805_9PEZI</name>
<evidence type="ECO:0000256" key="4">
    <source>
        <dbReference type="ARBA" id="ARBA00023136"/>
    </source>
</evidence>